<dbReference type="EMBL" id="VSSQ01014930">
    <property type="protein sequence ID" value="MPM54719.1"/>
    <property type="molecule type" value="Genomic_DNA"/>
</dbReference>
<protein>
    <recommendedName>
        <fullName evidence="1">Thiolase C-terminal domain-containing protein</fullName>
    </recommendedName>
</protein>
<gene>
    <name evidence="2" type="ORF">SDC9_101499</name>
</gene>
<dbReference type="Pfam" id="PF22691">
    <property type="entry name" value="Thiolase_C_1"/>
    <property type="match status" value="1"/>
</dbReference>
<evidence type="ECO:0000313" key="2">
    <source>
        <dbReference type="EMBL" id="MPM54719.1"/>
    </source>
</evidence>
<dbReference type="GO" id="GO:0016746">
    <property type="term" value="F:acyltransferase activity"/>
    <property type="evidence" value="ECO:0007669"/>
    <property type="project" value="InterPro"/>
</dbReference>
<accession>A0A645ANG5</accession>
<reference evidence="2" key="1">
    <citation type="submission" date="2019-08" db="EMBL/GenBank/DDBJ databases">
        <authorList>
            <person name="Kucharzyk K."/>
            <person name="Murdoch R.W."/>
            <person name="Higgins S."/>
            <person name="Loffler F."/>
        </authorList>
    </citation>
    <scope>NUCLEOTIDE SEQUENCE</scope>
</reference>
<evidence type="ECO:0000259" key="1">
    <source>
        <dbReference type="Pfam" id="PF22691"/>
    </source>
</evidence>
<dbReference type="PANTHER" id="PTHR42870">
    <property type="entry name" value="ACETYL-COA C-ACETYLTRANSFERASE"/>
    <property type="match status" value="1"/>
</dbReference>
<proteinExistence type="predicted"/>
<dbReference type="InterPro" id="IPR016039">
    <property type="entry name" value="Thiolase-like"/>
</dbReference>
<dbReference type="AlphaFoldDB" id="A0A645ANG5"/>
<sequence length="206" mass="21578">MGKDIPLEKILAGDMIADPLSIYDCSLVSDGAVFVVLAASEIAEKYQPKQRIVDIVGSGHAGDALLVAAKKSLTSFSATKAAASQAYSQADLRPADIDFAEVHDCFTITQIINTEDLGFFEHGKGADAVNEGITARDGRMPINVSGGLKAKGHPIGATGLAQIYEVATQLRREAGSRQLHKANIGLTHNLGGAAATCLVHILRGRG</sequence>
<dbReference type="SUPFAM" id="SSF53901">
    <property type="entry name" value="Thiolase-like"/>
    <property type="match status" value="1"/>
</dbReference>
<feature type="domain" description="Thiolase C-terminal" evidence="1">
    <location>
        <begin position="63"/>
        <end position="202"/>
    </location>
</feature>
<dbReference type="CDD" id="cd00829">
    <property type="entry name" value="SCP-x_thiolase"/>
    <property type="match status" value="1"/>
</dbReference>
<dbReference type="Gene3D" id="3.40.47.10">
    <property type="match status" value="1"/>
</dbReference>
<dbReference type="PANTHER" id="PTHR42870:SF1">
    <property type="entry name" value="NON-SPECIFIC LIPID-TRANSFER PROTEIN-LIKE 2"/>
    <property type="match status" value="1"/>
</dbReference>
<comment type="caution">
    <text evidence="2">The sequence shown here is derived from an EMBL/GenBank/DDBJ whole genome shotgun (WGS) entry which is preliminary data.</text>
</comment>
<name>A0A645ANG5_9ZZZZ</name>
<dbReference type="InterPro" id="IPR055140">
    <property type="entry name" value="Thiolase_C_2"/>
</dbReference>
<organism evidence="2">
    <name type="scientific">bioreactor metagenome</name>
    <dbReference type="NCBI Taxonomy" id="1076179"/>
    <lineage>
        <taxon>unclassified sequences</taxon>
        <taxon>metagenomes</taxon>
        <taxon>ecological metagenomes</taxon>
    </lineage>
</organism>